<proteinExistence type="predicted"/>
<evidence type="ECO:0000259" key="1">
    <source>
        <dbReference type="Pfam" id="PF12215"/>
    </source>
</evidence>
<dbReference type="PANTHER" id="PTHR12654">
    <property type="entry name" value="BILE ACID BETA-GLUCOSIDASE-RELATED"/>
    <property type="match status" value="1"/>
</dbReference>
<keyword evidence="2" id="KW-1185">Reference proteome</keyword>
<sequence>MLPGLVEQRISSVKADQFIVSVRSADSGTLRYQKVLNAAKPRSSPLSRWEFGFPAERLHYRGLYPRSWTKYEIPEVGIELMCRQVSPVIPNDYEDSTLPLSVFVWEVHNHSAEDLTVTIAFTFRNGTGNSKWDREDVC</sequence>
<dbReference type="WBParaSite" id="L893_g12948.t1">
    <property type="protein sequence ID" value="L893_g12948.t1"/>
    <property type="gene ID" value="L893_g12948"/>
</dbReference>
<evidence type="ECO:0000313" key="2">
    <source>
        <dbReference type="Proteomes" id="UP000095287"/>
    </source>
</evidence>
<dbReference type="AlphaFoldDB" id="A0A1I7Y5J1"/>
<evidence type="ECO:0000313" key="3">
    <source>
        <dbReference type="WBParaSite" id="L893_g12948.t1"/>
    </source>
</evidence>
<reference evidence="3" key="1">
    <citation type="submission" date="2016-11" db="UniProtKB">
        <authorList>
            <consortium name="WormBaseParasite"/>
        </authorList>
    </citation>
    <scope>IDENTIFICATION</scope>
</reference>
<name>A0A1I7Y5J1_9BILA</name>
<dbReference type="InterPro" id="IPR052566">
    <property type="entry name" value="Non-lysos_glucosylceramidase"/>
</dbReference>
<accession>A0A1I7Y5J1</accession>
<dbReference type="Proteomes" id="UP000095287">
    <property type="component" value="Unplaced"/>
</dbReference>
<protein>
    <submittedName>
        <fullName evidence="3">Glyco_hydr_116N domain-containing protein</fullName>
    </submittedName>
</protein>
<dbReference type="GO" id="GO:0008422">
    <property type="term" value="F:beta-glucosidase activity"/>
    <property type="evidence" value="ECO:0007669"/>
    <property type="project" value="TreeGrafter"/>
</dbReference>
<dbReference type="PANTHER" id="PTHR12654:SF0">
    <property type="entry name" value="NON-LYSOSOMAL GLUCOSYLCERAMIDASE"/>
    <property type="match status" value="1"/>
</dbReference>
<feature type="domain" description="Glycosyl-hydrolase family 116 N-terminal" evidence="1">
    <location>
        <begin position="10"/>
        <end position="135"/>
    </location>
</feature>
<organism evidence="2 3">
    <name type="scientific">Steinernema glaseri</name>
    <dbReference type="NCBI Taxonomy" id="37863"/>
    <lineage>
        <taxon>Eukaryota</taxon>
        <taxon>Metazoa</taxon>
        <taxon>Ecdysozoa</taxon>
        <taxon>Nematoda</taxon>
        <taxon>Chromadorea</taxon>
        <taxon>Rhabditida</taxon>
        <taxon>Tylenchina</taxon>
        <taxon>Panagrolaimomorpha</taxon>
        <taxon>Strongyloidoidea</taxon>
        <taxon>Steinernematidae</taxon>
        <taxon>Steinernema</taxon>
    </lineage>
</organism>
<dbReference type="InterPro" id="IPR024462">
    <property type="entry name" value="GH116_N"/>
</dbReference>
<dbReference type="Pfam" id="PF12215">
    <property type="entry name" value="Glyco_hydr_116N"/>
    <property type="match status" value="1"/>
</dbReference>